<organism evidence="2 3">
    <name type="scientific">Pleomassaria siparia CBS 279.74</name>
    <dbReference type="NCBI Taxonomy" id="1314801"/>
    <lineage>
        <taxon>Eukaryota</taxon>
        <taxon>Fungi</taxon>
        <taxon>Dikarya</taxon>
        <taxon>Ascomycota</taxon>
        <taxon>Pezizomycotina</taxon>
        <taxon>Dothideomycetes</taxon>
        <taxon>Pleosporomycetidae</taxon>
        <taxon>Pleosporales</taxon>
        <taxon>Pleomassariaceae</taxon>
        <taxon>Pleomassaria</taxon>
    </lineage>
</organism>
<feature type="chain" id="PRO_5026222306" description="Secreted protein" evidence="1">
    <location>
        <begin position="35"/>
        <end position="143"/>
    </location>
</feature>
<dbReference type="AlphaFoldDB" id="A0A6G1KGK0"/>
<keyword evidence="3" id="KW-1185">Reference proteome</keyword>
<reference evidence="2" key="1">
    <citation type="journal article" date="2020" name="Stud. Mycol.">
        <title>101 Dothideomycetes genomes: a test case for predicting lifestyles and emergence of pathogens.</title>
        <authorList>
            <person name="Haridas S."/>
            <person name="Albert R."/>
            <person name="Binder M."/>
            <person name="Bloem J."/>
            <person name="Labutti K."/>
            <person name="Salamov A."/>
            <person name="Andreopoulos B."/>
            <person name="Baker S."/>
            <person name="Barry K."/>
            <person name="Bills G."/>
            <person name="Bluhm B."/>
            <person name="Cannon C."/>
            <person name="Castanera R."/>
            <person name="Culley D."/>
            <person name="Daum C."/>
            <person name="Ezra D."/>
            <person name="Gonzalez J."/>
            <person name="Henrissat B."/>
            <person name="Kuo A."/>
            <person name="Liang C."/>
            <person name="Lipzen A."/>
            <person name="Lutzoni F."/>
            <person name="Magnuson J."/>
            <person name="Mondo S."/>
            <person name="Nolan M."/>
            <person name="Ohm R."/>
            <person name="Pangilinan J."/>
            <person name="Park H.-J."/>
            <person name="Ramirez L."/>
            <person name="Alfaro M."/>
            <person name="Sun H."/>
            <person name="Tritt A."/>
            <person name="Yoshinaga Y."/>
            <person name="Zwiers L.-H."/>
            <person name="Turgeon B."/>
            <person name="Goodwin S."/>
            <person name="Spatafora J."/>
            <person name="Crous P."/>
            <person name="Grigoriev I."/>
        </authorList>
    </citation>
    <scope>NUCLEOTIDE SEQUENCE</scope>
    <source>
        <strain evidence="2">CBS 279.74</strain>
    </source>
</reference>
<feature type="signal peptide" evidence="1">
    <location>
        <begin position="1"/>
        <end position="34"/>
    </location>
</feature>
<evidence type="ECO:0000313" key="2">
    <source>
        <dbReference type="EMBL" id="KAF2711900.1"/>
    </source>
</evidence>
<evidence type="ECO:0008006" key="4">
    <source>
        <dbReference type="Google" id="ProtNLM"/>
    </source>
</evidence>
<dbReference type="EMBL" id="MU005767">
    <property type="protein sequence ID" value="KAF2711900.1"/>
    <property type="molecule type" value="Genomic_DNA"/>
</dbReference>
<protein>
    <recommendedName>
        <fullName evidence="4">Secreted protein</fullName>
    </recommendedName>
</protein>
<proteinExistence type="predicted"/>
<dbReference type="Proteomes" id="UP000799428">
    <property type="component" value="Unassembled WGS sequence"/>
</dbReference>
<evidence type="ECO:0000256" key="1">
    <source>
        <dbReference type="SAM" id="SignalP"/>
    </source>
</evidence>
<name>A0A6G1KGK0_9PLEO</name>
<evidence type="ECO:0000313" key="3">
    <source>
        <dbReference type="Proteomes" id="UP000799428"/>
    </source>
</evidence>
<sequence>MATDGVVGDALVSKWLCRCLFVCVCVCWQPSAETWSKLLSNHASFVEHRQRRRNSAWNLPPWRMCRVTRSDGYLCPTERSTPSRFYSPLFFVNPGSRILLAALGTKRGKNAVSNSRIRSTWRWRESFQDYALAKKNRTCESLP</sequence>
<keyword evidence="1" id="KW-0732">Signal</keyword>
<accession>A0A6G1KGK0</accession>
<gene>
    <name evidence="2" type="ORF">K504DRAFT_232161</name>
</gene>